<sequence>MIDVMHQTFCKLLENLAFSIEIWQKPVTLVLSEDQNQRRLLYNDTKWKRESHLLHELVIEQAERAGDAWAIRSTRENLTYQQLLLRVYPLAHCLRQRGAKPNQLIAIIMEKGWEQVVACLSILVSGAAYLPLDVDLPIERITLLLHESEVEIILTQSEHIDKILMKQNIICNMIIINLNDTTSYQFPCCLLPLVQQPTDLAYVIYTSGSTGKPKGVMISHEAVVNTILDINSRIAVSSKDRILCLSHLNFDLSVYDIFGTLIAGGTLVIPAHPKYKDPEHWYELILNYRVTLWNSVPMMMQMWIEYLSTISISKRLKLKDQLRHVLLSGDCLSLNLPKLITTTLGEQVVVTSLGGATEASIWSISYCITEVMSAWKSIPYGMPLRNQRYYILDSQLNSCPEYVRGELYIGGIGLAKGYWADEKSTAASFIIHPKTNERLYRTGDLGRFLPEGYIEFLGRNDFQIKLHGHRIELGEIEYHLQQYSGIRQAIVLVNCDPRKLIAYVVPENHDISDVNITASEKTLKTFLACRLPEYMVPNHIILLDQLPLNQNGKIDRNALLLQKNFVEEYLAPRSDLEKDLANIWQELLGVNQISVLDNFFLIGGHSVLIIQLKAKILHMLQLNLSIKALYQHATLDALALYCEEILKETKKTVTSISKLPKLLEDVANRYEPFPVTEIQQAYLLGRSGYIELGQVSVYSYSEYDCQLLDISRFEQTFNFLIKRHEALRIIFPNDTQQQILEQVPYYTIKIEKLNDQPKTTITNLLEFKRTLLSHQVLPPAQWPLFDIQITQWDSQLRLHIGIDALILDLWSFNILWRELAQVYYQHDPCLSFLNLSFRDYILSERYIREMPVYLEDANYWNARASQFPLGPTLPLQCSPHELKAHRFLRLRQNLDHKLWQQLRQFVHDYQLSPTGLLATVYAEVLAQWSENRHFAINLTLFNRLAIHPQINEIMGDFTSLIPLEVDLRESMSFHQRAHHIQTQLWRDLEHASYSGVTFLRELMRYHKTRQLILPVVFTCSVGLNQCIGKSALC</sequence>
<dbReference type="Pfam" id="PF00501">
    <property type="entry name" value="AMP-binding"/>
    <property type="match status" value="1"/>
</dbReference>
<comment type="similarity">
    <text evidence="5">Belongs to the NRP synthetase family.</text>
</comment>
<dbReference type="InterPro" id="IPR057737">
    <property type="entry name" value="Condensation_MtbB-like"/>
</dbReference>
<dbReference type="SUPFAM" id="SSF47336">
    <property type="entry name" value="ACP-like"/>
    <property type="match status" value="1"/>
</dbReference>
<dbReference type="Gene3D" id="3.40.50.980">
    <property type="match status" value="2"/>
</dbReference>
<organism evidence="7 8">
    <name type="scientific">Didymodactylos carnosus</name>
    <dbReference type="NCBI Taxonomy" id="1234261"/>
    <lineage>
        <taxon>Eukaryota</taxon>
        <taxon>Metazoa</taxon>
        <taxon>Spiralia</taxon>
        <taxon>Gnathifera</taxon>
        <taxon>Rotifera</taxon>
        <taxon>Eurotatoria</taxon>
        <taxon>Bdelloidea</taxon>
        <taxon>Philodinida</taxon>
        <taxon>Philodinidae</taxon>
        <taxon>Didymodactylos</taxon>
    </lineage>
</organism>
<dbReference type="InterPro" id="IPR025110">
    <property type="entry name" value="AMP-bd_C"/>
</dbReference>
<gene>
    <name evidence="7" type="ORF">TMI583_LOCUS19416</name>
</gene>
<dbReference type="Gene3D" id="1.10.1200.10">
    <property type="entry name" value="ACP-like"/>
    <property type="match status" value="1"/>
</dbReference>
<dbReference type="InterPro" id="IPR045851">
    <property type="entry name" value="AMP-bd_C_sf"/>
</dbReference>
<dbReference type="Gene3D" id="3.30.559.30">
    <property type="entry name" value="Nonribosomal peptide synthetase, condensation domain"/>
    <property type="match status" value="1"/>
</dbReference>
<dbReference type="FunFam" id="3.40.50.12780:FF:000012">
    <property type="entry name" value="Non-ribosomal peptide synthetase"/>
    <property type="match status" value="1"/>
</dbReference>
<dbReference type="InterPro" id="IPR020845">
    <property type="entry name" value="AMP-binding_CS"/>
</dbReference>
<dbReference type="GO" id="GO:0043041">
    <property type="term" value="P:amino acid activation for nonribosomal peptide biosynthetic process"/>
    <property type="evidence" value="ECO:0007669"/>
    <property type="project" value="TreeGrafter"/>
</dbReference>
<dbReference type="FunFam" id="3.30.559.10:FF:000023">
    <property type="entry name" value="Non-ribosomal peptide synthetase"/>
    <property type="match status" value="1"/>
</dbReference>
<dbReference type="PROSITE" id="PS00455">
    <property type="entry name" value="AMP_BINDING"/>
    <property type="match status" value="1"/>
</dbReference>
<protein>
    <recommendedName>
        <fullName evidence="6">Carrier domain-containing protein</fullName>
    </recommendedName>
</protein>
<dbReference type="GO" id="GO:0005737">
    <property type="term" value="C:cytoplasm"/>
    <property type="evidence" value="ECO:0007669"/>
    <property type="project" value="TreeGrafter"/>
</dbReference>
<dbReference type="GO" id="GO:0016874">
    <property type="term" value="F:ligase activity"/>
    <property type="evidence" value="ECO:0007669"/>
    <property type="project" value="UniProtKB-KW"/>
</dbReference>
<evidence type="ECO:0000256" key="1">
    <source>
        <dbReference type="ARBA" id="ARBA00004924"/>
    </source>
</evidence>
<name>A0A8S2KRA8_9BILA</name>
<keyword evidence="2" id="KW-0596">Phosphopantetheine</keyword>
<dbReference type="EMBL" id="CAJOBA010010044">
    <property type="protein sequence ID" value="CAF3864713.1"/>
    <property type="molecule type" value="Genomic_DNA"/>
</dbReference>
<comment type="caution">
    <text evidence="7">The sequence shown here is derived from an EMBL/GenBank/DDBJ whole genome shotgun (WGS) entry which is preliminary data.</text>
</comment>
<dbReference type="FunFam" id="3.40.50.980:FF:000001">
    <property type="entry name" value="Non-ribosomal peptide synthetase"/>
    <property type="match status" value="1"/>
</dbReference>
<dbReference type="InterPro" id="IPR036736">
    <property type="entry name" value="ACP-like_sf"/>
</dbReference>
<dbReference type="InterPro" id="IPR023213">
    <property type="entry name" value="CAT-like_dom_sf"/>
</dbReference>
<dbReference type="Gene3D" id="2.30.38.10">
    <property type="entry name" value="Luciferase, Domain 3"/>
    <property type="match status" value="1"/>
</dbReference>
<evidence type="ECO:0000256" key="5">
    <source>
        <dbReference type="ARBA" id="ARBA00029454"/>
    </source>
</evidence>
<evidence type="ECO:0000256" key="4">
    <source>
        <dbReference type="ARBA" id="ARBA00022598"/>
    </source>
</evidence>
<accession>A0A8S2KRA8</accession>
<keyword evidence="4" id="KW-0436">Ligase</keyword>
<dbReference type="Pfam" id="PF00550">
    <property type="entry name" value="PP-binding"/>
    <property type="match status" value="1"/>
</dbReference>
<dbReference type="Proteomes" id="UP000682733">
    <property type="component" value="Unassembled WGS sequence"/>
</dbReference>
<dbReference type="Gene3D" id="3.30.300.30">
    <property type="match status" value="1"/>
</dbReference>
<dbReference type="InterPro" id="IPR020459">
    <property type="entry name" value="AMP-binding"/>
</dbReference>
<feature type="domain" description="Carrier" evidence="6">
    <location>
        <begin position="571"/>
        <end position="646"/>
    </location>
</feature>
<dbReference type="PANTHER" id="PTHR45527:SF10">
    <property type="entry name" value="PYOCHELIN SYNTHASE PCHF"/>
    <property type="match status" value="1"/>
</dbReference>
<evidence type="ECO:0000313" key="8">
    <source>
        <dbReference type="Proteomes" id="UP000682733"/>
    </source>
</evidence>
<evidence type="ECO:0000259" key="6">
    <source>
        <dbReference type="PROSITE" id="PS50075"/>
    </source>
</evidence>
<dbReference type="CDD" id="cd12114">
    <property type="entry name" value="A_NRPS_TlmIV_like"/>
    <property type="match status" value="1"/>
</dbReference>
<dbReference type="Pfam" id="PF13193">
    <property type="entry name" value="AMP-binding_C"/>
    <property type="match status" value="1"/>
</dbReference>
<dbReference type="CDD" id="cd19535">
    <property type="entry name" value="Cyc_NRPS"/>
    <property type="match status" value="1"/>
</dbReference>
<evidence type="ECO:0000313" key="7">
    <source>
        <dbReference type="EMBL" id="CAF3864713.1"/>
    </source>
</evidence>
<comment type="pathway">
    <text evidence="1">Siderophore biosynthesis.</text>
</comment>
<dbReference type="AlphaFoldDB" id="A0A8S2KRA8"/>
<dbReference type="GO" id="GO:0031177">
    <property type="term" value="F:phosphopantetheine binding"/>
    <property type="evidence" value="ECO:0007669"/>
    <property type="project" value="TreeGrafter"/>
</dbReference>
<proteinExistence type="inferred from homology"/>
<dbReference type="NCBIfam" id="TIGR01733">
    <property type="entry name" value="AA-adenyl-dom"/>
    <property type="match status" value="1"/>
</dbReference>
<reference evidence="7" key="1">
    <citation type="submission" date="2021-02" db="EMBL/GenBank/DDBJ databases">
        <authorList>
            <person name="Nowell W R."/>
        </authorList>
    </citation>
    <scope>NUCLEOTIDE SEQUENCE</scope>
</reference>
<evidence type="ECO:0000256" key="3">
    <source>
        <dbReference type="ARBA" id="ARBA00022553"/>
    </source>
</evidence>
<dbReference type="SUPFAM" id="SSF52777">
    <property type="entry name" value="CoA-dependent acyltransferases"/>
    <property type="match status" value="2"/>
</dbReference>
<keyword evidence="3" id="KW-0597">Phosphoprotein</keyword>
<dbReference type="PROSITE" id="PS50075">
    <property type="entry name" value="CARRIER"/>
    <property type="match status" value="1"/>
</dbReference>
<dbReference type="PRINTS" id="PR00154">
    <property type="entry name" value="AMPBINDING"/>
</dbReference>
<dbReference type="InterPro" id="IPR000873">
    <property type="entry name" value="AMP-dep_synth/lig_dom"/>
</dbReference>
<dbReference type="InterPro" id="IPR010071">
    <property type="entry name" value="AA_adenyl_dom"/>
</dbReference>
<dbReference type="InterPro" id="IPR009081">
    <property type="entry name" value="PP-bd_ACP"/>
</dbReference>
<dbReference type="Gene3D" id="3.30.559.10">
    <property type="entry name" value="Chloramphenicol acetyltransferase-like domain"/>
    <property type="match status" value="1"/>
</dbReference>
<dbReference type="SUPFAM" id="SSF56801">
    <property type="entry name" value="Acetyl-CoA synthetase-like"/>
    <property type="match status" value="1"/>
</dbReference>
<dbReference type="PANTHER" id="PTHR45527">
    <property type="entry name" value="NONRIBOSOMAL PEPTIDE SYNTHETASE"/>
    <property type="match status" value="1"/>
</dbReference>
<evidence type="ECO:0000256" key="2">
    <source>
        <dbReference type="ARBA" id="ARBA00022450"/>
    </source>
</evidence>
<dbReference type="GO" id="GO:0044550">
    <property type="term" value="P:secondary metabolite biosynthetic process"/>
    <property type="evidence" value="ECO:0007669"/>
    <property type="project" value="TreeGrafter"/>
</dbReference>
<dbReference type="Pfam" id="PF00668">
    <property type="entry name" value="Condensation"/>
    <property type="match status" value="1"/>
</dbReference>
<dbReference type="InterPro" id="IPR001242">
    <property type="entry name" value="Condensation_dom"/>
</dbReference>